<dbReference type="Proteomes" id="UP001325680">
    <property type="component" value="Chromosome"/>
</dbReference>
<proteinExistence type="predicted"/>
<name>A0ABZ0W0H4_9BACT</name>
<accession>A0ABZ0W0H4</accession>
<evidence type="ECO:0000259" key="1">
    <source>
        <dbReference type="Pfam" id="PF08874"/>
    </source>
</evidence>
<protein>
    <submittedName>
        <fullName evidence="3">DUF3658 domain-containing protein</fullName>
    </submittedName>
</protein>
<reference evidence="3 4" key="1">
    <citation type="submission" date="2023-12" db="EMBL/GenBank/DDBJ databases">
        <title>Genome sequencing and assembly of bacterial species from a model synthetic community.</title>
        <authorList>
            <person name="Hogle S.L."/>
        </authorList>
    </citation>
    <scope>NUCLEOTIDE SEQUENCE [LARGE SCALE GENOMIC DNA]</scope>
    <source>
        <strain evidence="3 4">HAMBI_3031</strain>
    </source>
</reference>
<dbReference type="Pfam" id="PF08874">
    <property type="entry name" value="DUF1835"/>
    <property type="match status" value="1"/>
</dbReference>
<organism evidence="3 4">
    <name type="scientific">Niabella yanshanensis</name>
    <dbReference type="NCBI Taxonomy" id="577386"/>
    <lineage>
        <taxon>Bacteria</taxon>
        <taxon>Pseudomonadati</taxon>
        <taxon>Bacteroidota</taxon>
        <taxon>Chitinophagia</taxon>
        <taxon>Chitinophagales</taxon>
        <taxon>Chitinophagaceae</taxon>
        <taxon>Niabella</taxon>
    </lineage>
</organism>
<keyword evidence="4" id="KW-1185">Reference proteome</keyword>
<dbReference type="InterPro" id="IPR022123">
    <property type="entry name" value="DUF3658"/>
</dbReference>
<evidence type="ECO:0000313" key="4">
    <source>
        <dbReference type="Proteomes" id="UP001325680"/>
    </source>
</evidence>
<feature type="domain" description="DUF3658" evidence="2">
    <location>
        <begin position="164"/>
        <end position="270"/>
    </location>
</feature>
<sequence>MTEKDLHIVFSVQARATIQQSEIYDASKIDLVVLQDYLSIGPISDLDTVNGKQRRINWLVEISQGFSGDIITHMVQSDIDKLHAVKSHIDGYPGIYLWTGSDVREMLSASRLLYFLQIPDYSRFFTIDFLNTSVTRRLGAGIYPKSLNEANLDQVAKLYTDFRLIEQQEVSQMQSLWEKLSNDDACLRIAIGETPISGIEIDFYDSNIITHCTKRYQTAIRIVGKTLGDMNEKSICEGISDAFLNWRLLQLIKEGKLKYRGILSSIRNYEVKLA</sequence>
<dbReference type="Pfam" id="PF12395">
    <property type="entry name" value="DUF3658"/>
    <property type="match status" value="1"/>
</dbReference>
<dbReference type="EMBL" id="CP139960">
    <property type="protein sequence ID" value="WQD36429.1"/>
    <property type="molecule type" value="Genomic_DNA"/>
</dbReference>
<evidence type="ECO:0000313" key="3">
    <source>
        <dbReference type="EMBL" id="WQD36429.1"/>
    </source>
</evidence>
<gene>
    <name evidence="3" type="ORF">U0035_12210</name>
</gene>
<evidence type="ECO:0000259" key="2">
    <source>
        <dbReference type="Pfam" id="PF12395"/>
    </source>
</evidence>
<dbReference type="RefSeq" id="WP_114790065.1">
    <property type="nucleotide sequence ID" value="NZ_CP139960.1"/>
</dbReference>
<dbReference type="InterPro" id="IPR014973">
    <property type="entry name" value="DUF1835"/>
</dbReference>
<feature type="domain" description="DUF1835" evidence="1">
    <location>
        <begin position="6"/>
        <end position="117"/>
    </location>
</feature>